<proteinExistence type="predicted"/>
<accession>A0AAW0KPJ7</accession>
<dbReference type="Proteomes" id="UP000237347">
    <property type="component" value="Unassembled WGS sequence"/>
</dbReference>
<protein>
    <submittedName>
        <fullName evidence="1">Uncharacterized protein</fullName>
    </submittedName>
</protein>
<comment type="caution">
    <text evidence="1">The sequence shown here is derived from an EMBL/GenBank/DDBJ whole genome shotgun (WGS) entry which is preliminary data.</text>
</comment>
<evidence type="ECO:0000313" key="1">
    <source>
        <dbReference type="EMBL" id="KAK7841149.1"/>
    </source>
</evidence>
<evidence type="ECO:0000313" key="2">
    <source>
        <dbReference type="Proteomes" id="UP000237347"/>
    </source>
</evidence>
<reference evidence="1 2" key="1">
    <citation type="journal article" date="2018" name="Sci. Data">
        <title>The draft genome sequence of cork oak.</title>
        <authorList>
            <person name="Ramos A.M."/>
            <person name="Usie A."/>
            <person name="Barbosa P."/>
            <person name="Barros P.M."/>
            <person name="Capote T."/>
            <person name="Chaves I."/>
            <person name="Simoes F."/>
            <person name="Abreu I."/>
            <person name="Carrasquinho I."/>
            <person name="Faro C."/>
            <person name="Guimaraes J.B."/>
            <person name="Mendonca D."/>
            <person name="Nobrega F."/>
            <person name="Rodrigues L."/>
            <person name="Saibo N.J.M."/>
            <person name="Varela M.C."/>
            <person name="Egas C."/>
            <person name="Matos J."/>
            <person name="Miguel C.M."/>
            <person name="Oliveira M.M."/>
            <person name="Ricardo C.P."/>
            <person name="Goncalves S."/>
        </authorList>
    </citation>
    <scope>NUCLEOTIDE SEQUENCE [LARGE SCALE GENOMIC DNA]</scope>
    <source>
        <strain evidence="2">cv. HL8</strain>
    </source>
</reference>
<dbReference type="AlphaFoldDB" id="A0AAW0KPJ7"/>
<gene>
    <name evidence="1" type="ORF">CFP56_015739</name>
</gene>
<organism evidence="1 2">
    <name type="scientific">Quercus suber</name>
    <name type="common">Cork oak</name>
    <dbReference type="NCBI Taxonomy" id="58331"/>
    <lineage>
        <taxon>Eukaryota</taxon>
        <taxon>Viridiplantae</taxon>
        <taxon>Streptophyta</taxon>
        <taxon>Embryophyta</taxon>
        <taxon>Tracheophyta</taxon>
        <taxon>Spermatophyta</taxon>
        <taxon>Magnoliopsida</taxon>
        <taxon>eudicotyledons</taxon>
        <taxon>Gunneridae</taxon>
        <taxon>Pentapetalae</taxon>
        <taxon>rosids</taxon>
        <taxon>fabids</taxon>
        <taxon>Fagales</taxon>
        <taxon>Fagaceae</taxon>
        <taxon>Quercus</taxon>
    </lineage>
</organism>
<sequence length="18" mass="1982">MCLGAFCSGCKTCLLVFW</sequence>
<name>A0AAW0KPJ7_QUESU</name>
<dbReference type="EMBL" id="PKMF04000247">
    <property type="protein sequence ID" value="KAK7841149.1"/>
    <property type="molecule type" value="Genomic_DNA"/>
</dbReference>
<keyword evidence="2" id="KW-1185">Reference proteome</keyword>